<feature type="domain" description="Thioredoxin-like fold" evidence="7">
    <location>
        <begin position="55"/>
        <end position="214"/>
    </location>
</feature>
<dbReference type="InterPro" id="IPR036249">
    <property type="entry name" value="Thioredoxin-like_sf"/>
</dbReference>
<dbReference type="PANTHER" id="PTHR13887">
    <property type="entry name" value="GLUTATHIONE S-TRANSFERASE KAPPA"/>
    <property type="match status" value="1"/>
</dbReference>
<accession>A0ABV5EAA1</accession>
<evidence type="ECO:0000313" key="8">
    <source>
        <dbReference type="EMBL" id="MFB8773643.1"/>
    </source>
</evidence>
<dbReference type="SUPFAM" id="SSF52833">
    <property type="entry name" value="Thioredoxin-like"/>
    <property type="match status" value="1"/>
</dbReference>
<evidence type="ECO:0000259" key="7">
    <source>
        <dbReference type="Pfam" id="PF13462"/>
    </source>
</evidence>
<sequence length="236" mass="25083">MRERPGPWRAAAVLVLAGVLAAGCGQGAEDTGGGRPDAEVYGSVEEIAESIAPDGTTIRVGSPRARTTVHVYEDMRCAVCGEFETEGGGEALRELVLSGEVRAEYTFASFLDDRLTGHGSQKAANALRAALERGKFVEYHDVLFTHQPEELGDGYTDEFLLDMASEVPGLRGAQFDAAVKDMEYRDFVTASQEAFDASAAEGTPAVEVDGTLVPEQLFSGLFDADTLPWVIAATGS</sequence>
<proteinExistence type="inferred from homology"/>
<keyword evidence="3" id="KW-0560">Oxidoreductase</keyword>
<evidence type="ECO:0000256" key="4">
    <source>
        <dbReference type="ARBA" id="ARBA00023157"/>
    </source>
</evidence>
<dbReference type="InterPro" id="IPR012336">
    <property type="entry name" value="Thioredoxin-like_fold"/>
</dbReference>
<dbReference type="PROSITE" id="PS51257">
    <property type="entry name" value="PROKAR_LIPOPROTEIN"/>
    <property type="match status" value="1"/>
</dbReference>
<protein>
    <submittedName>
        <fullName evidence="8">Thioredoxin domain-containing protein</fullName>
    </submittedName>
</protein>
<comment type="similarity">
    <text evidence="1">Belongs to the thioredoxin family. DsbA subfamily.</text>
</comment>
<reference evidence="8 9" key="1">
    <citation type="submission" date="2024-01" db="EMBL/GenBank/DDBJ databases">
        <title>Genome mining of biosynthetic gene clusters to explore secondary metabolites of Streptomyces sp.</title>
        <authorList>
            <person name="Baig A."/>
            <person name="Ajitkumar Shintre N."/>
            <person name="Kumar H."/>
            <person name="Anbarasu A."/>
            <person name="Ramaiah S."/>
        </authorList>
    </citation>
    <scope>NUCLEOTIDE SEQUENCE [LARGE SCALE GENOMIC DNA]</scope>
    <source>
        <strain evidence="8 9">A57</strain>
    </source>
</reference>
<evidence type="ECO:0000256" key="6">
    <source>
        <dbReference type="SAM" id="SignalP"/>
    </source>
</evidence>
<keyword evidence="4" id="KW-1015">Disulfide bond</keyword>
<gene>
    <name evidence="8" type="ORF">VSS16_13020</name>
</gene>
<evidence type="ECO:0000256" key="3">
    <source>
        <dbReference type="ARBA" id="ARBA00023002"/>
    </source>
</evidence>
<dbReference type="EMBL" id="JAYMRP010000009">
    <property type="protein sequence ID" value="MFB8773643.1"/>
    <property type="molecule type" value="Genomic_DNA"/>
</dbReference>
<keyword evidence="2 6" id="KW-0732">Signal</keyword>
<feature type="signal peptide" evidence="6">
    <location>
        <begin position="1"/>
        <end position="27"/>
    </location>
</feature>
<dbReference type="Pfam" id="PF13462">
    <property type="entry name" value="Thioredoxin_4"/>
    <property type="match status" value="1"/>
</dbReference>
<comment type="caution">
    <text evidence="8">The sequence shown here is derived from an EMBL/GenBank/DDBJ whole genome shotgun (WGS) entry which is preliminary data.</text>
</comment>
<evidence type="ECO:0000313" key="9">
    <source>
        <dbReference type="Proteomes" id="UP001585080"/>
    </source>
</evidence>
<evidence type="ECO:0000256" key="2">
    <source>
        <dbReference type="ARBA" id="ARBA00022729"/>
    </source>
</evidence>
<dbReference type="Gene3D" id="3.40.30.10">
    <property type="entry name" value="Glutaredoxin"/>
    <property type="match status" value="1"/>
</dbReference>
<organism evidence="8 9">
    <name type="scientific">Streptomyces broussonetiae</name>
    <dbReference type="NCBI Taxonomy" id="2686304"/>
    <lineage>
        <taxon>Bacteria</taxon>
        <taxon>Bacillati</taxon>
        <taxon>Actinomycetota</taxon>
        <taxon>Actinomycetes</taxon>
        <taxon>Kitasatosporales</taxon>
        <taxon>Streptomycetaceae</taxon>
        <taxon>Streptomyces</taxon>
    </lineage>
</organism>
<dbReference type="RefSeq" id="WP_376732436.1">
    <property type="nucleotide sequence ID" value="NZ_JAYMRP010000009.1"/>
</dbReference>
<feature type="chain" id="PRO_5046554964" evidence="6">
    <location>
        <begin position="28"/>
        <end position="236"/>
    </location>
</feature>
<keyword evidence="9" id="KW-1185">Reference proteome</keyword>
<dbReference type="Proteomes" id="UP001585080">
    <property type="component" value="Unassembled WGS sequence"/>
</dbReference>
<evidence type="ECO:0000256" key="1">
    <source>
        <dbReference type="ARBA" id="ARBA00005791"/>
    </source>
</evidence>
<keyword evidence="5" id="KW-0676">Redox-active center</keyword>
<name>A0ABV5EAA1_9ACTN</name>
<dbReference type="PANTHER" id="PTHR13887:SF14">
    <property type="entry name" value="DISULFIDE BOND FORMATION PROTEIN D"/>
    <property type="match status" value="1"/>
</dbReference>
<evidence type="ECO:0000256" key="5">
    <source>
        <dbReference type="ARBA" id="ARBA00023284"/>
    </source>
</evidence>